<dbReference type="EMBL" id="BAABGZ010000080">
    <property type="protein sequence ID" value="GAA4369250.1"/>
    <property type="molecule type" value="Genomic_DNA"/>
</dbReference>
<accession>A0ABP8IS73</accession>
<name>A0ABP8IS73_9BACT</name>
<protein>
    <submittedName>
        <fullName evidence="1">Uncharacterized protein</fullName>
    </submittedName>
</protein>
<reference evidence="2" key="1">
    <citation type="journal article" date="2019" name="Int. J. Syst. Evol. Microbiol.">
        <title>The Global Catalogue of Microorganisms (GCM) 10K type strain sequencing project: providing services to taxonomists for standard genome sequencing and annotation.</title>
        <authorList>
            <consortium name="The Broad Institute Genomics Platform"/>
            <consortium name="The Broad Institute Genome Sequencing Center for Infectious Disease"/>
            <person name="Wu L."/>
            <person name="Ma J."/>
        </authorList>
    </citation>
    <scope>NUCLEOTIDE SEQUENCE [LARGE SCALE GENOMIC DNA]</scope>
    <source>
        <strain evidence="2">JCM 17923</strain>
    </source>
</reference>
<evidence type="ECO:0000313" key="2">
    <source>
        <dbReference type="Proteomes" id="UP001501153"/>
    </source>
</evidence>
<gene>
    <name evidence="1" type="ORF">GCM10023185_42720</name>
</gene>
<organism evidence="1 2">
    <name type="scientific">Hymenobacter saemangeumensis</name>
    <dbReference type="NCBI Taxonomy" id="1084522"/>
    <lineage>
        <taxon>Bacteria</taxon>
        <taxon>Pseudomonadati</taxon>
        <taxon>Bacteroidota</taxon>
        <taxon>Cytophagia</taxon>
        <taxon>Cytophagales</taxon>
        <taxon>Hymenobacteraceae</taxon>
        <taxon>Hymenobacter</taxon>
    </lineage>
</organism>
<evidence type="ECO:0000313" key="1">
    <source>
        <dbReference type="EMBL" id="GAA4369250.1"/>
    </source>
</evidence>
<dbReference type="Proteomes" id="UP001501153">
    <property type="component" value="Unassembled WGS sequence"/>
</dbReference>
<sequence>MIGIKGAEIRNEIPRYGSSALYPILQTTISVTSNQKQETSNPKE</sequence>
<comment type="caution">
    <text evidence="1">The sequence shown here is derived from an EMBL/GenBank/DDBJ whole genome shotgun (WGS) entry which is preliminary data.</text>
</comment>
<keyword evidence="2" id="KW-1185">Reference proteome</keyword>
<proteinExistence type="predicted"/>